<dbReference type="Proteomes" id="UP000324222">
    <property type="component" value="Unassembled WGS sequence"/>
</dbReference>
<reference evidence="1 2" key="1">
    <citation type="submission" date="2019-05" db="EMBL/GenBank/DDBJ databases">
        <title>Another draft genome of Portunus trituberculatus and its Hox gene families provides insights of decapod evolution.</title>
        <authorList>
            <person name="Jeong J.-H."/>
            <person name="Song I."/>
            <person name="Kim S."/>
            <person name="Choi T."/>
            <person name="Kim D."/>
            <person name="Ryu S."/>
            <person name="Kim W."/>
        </authorList>
    </citation>
    <scope>NUCLEOTIDE SEQUENCE [LARGE SCALE GENOMIC DNA]</scope>
    <source>
        <tissue evidence="1">Muscle</tissue>
    </source>
</reference>
<gene>
    <name evidence="1" type="ORF">E2C01_055095</name>
</gene>
<keyword evidence="2" id="KW-1185">Reference proteome</keyword>
<accession>A0A5B7GQ99</accession>
<name>A0A5B7GQ99_PORTR</name>
<sequence length="92" mass="9927">MGPCQNPWSRDESLDGVQESVVQCLSASTKEPFTAAYHAAVKTTWTTRPAILDDAAAAAEGRPYVFLSACVVTCERCLAVFLDGDDNISTER</sequence>
<dbReference type="EMBL" id="VSRR010018158">
    <property type="protein sequence ID" value="MPC61032.1"/>
    <property type="molecule type" value="Genomic_DNA"/>
</dbReference>
<comment type="caution">
    <text evidence="1">The sequence shown here is derived from an EMBL/GenBank/DDBJ whole genome shotgun (WGS) entry which is preliminary data.</text>
</comment>
<protein>
    <submittedName>
        <fullName evidence="1">Uncharacterized protein</fullName>
    </submittedName>
</protein>
<evidence type="ECO:0000313" key="2">
    <source>
        <dbReference type="Proteomes" id="UP000324222"/>
    </source>
</evidence>
<proteinExistence type="predicted"/>
<dbReference type="AlphaFoldDB" id="A0A5B7GQ99"/>
<evidence type="ECO:0000313" key="1">
    <source>
        <dbReference type="EMBL" id="MPC61032.1"/>
    </source>
</evidence>
<organism evidence="1 2">
    <name type="scientific">Portunus trituberculatus</name>
    <name type="common">Swimming crab</name>
    <name type="synonym">Neptunus trituberculatus</name>
    <dbReference type="NCBI Taxonomy" id="210409"/>
    <lineage>
        <taxon>Eukaryota</taxon>
        <taxon>Metazoa</taxon>
        <taxon>Ecdysozoa</taxon>
        <taxon>Arthropoda</taxon>
        <taxon>Crustacea</taxon>
        <taxon>Multicrustacea</taxon>
        <taxon>Malacostraca</taxon>
        <taxon>Eumalacostraca</taxon>
        <taxon>Eucarida</taxon>
        <taxon>Decapoda</taxon>
        <taxon>Pleocyemata</taxon>
        <taxon>Brachyura</taxon>
        <taxon>Eubrachyura</taxon>
        <taxon>Portunoidea</taxon>
        <taxon>Portunidae</taxon>
        <taxon>Portuninae</taxon>
        <taxon>Portunus</taxon>
    </lineage>
</organism>